<name>A0AA38MDJ7_9CUCU</name>
<feature type="region of interest" description="Disordered" evidence="1">
    <location>
        <begin position="86"/>
        <end position="118"/>
    </location>
</feature>
<dbReference type="AlphaFoldDB" id="A0AA38MDJ7"/>
<evidence type="ECO:0000256" key="1">
    <source>
        <dbReference type="SAM" id="MobiDB-lite"/>
    </source>
</evidence>
<keyword evidence="3" id="KW-1185">Reference proteome</keyword>
<sequence>MIKNKIIAEFTHSQEKQIKKLINEPELDDKKPSQLLREMKTLAARQITDDVLKTLWLQRLANIADKLQEVHVSKAMMTSSNIAAITTKTRSRTPDNDDICSSSAEPSSECKPQLVLLP</sequence>
<accession>A0AA38MDJ7</accession>
<dbReference type="Proteomes" id="UP001168821">
    <property type="component" value="Unassembled WGS sequence"/>
</dbReference>
<evidence type="ECO:0000313" key="3">
    <source>
        <dbReference type="Proteomes" id="UP001168821"/>
    </source>
</evidence>
<reference evidence="2" key="1">
    <citation type="journal article" date="2023" name="G3 (Bethesda)">
        <title>Whole genome assemblies of Zophobas morio and Tenebrio molitor.</title>
        <authorList>
            <person name="Kaur S."/>
            <person name="Stinson S.A."/>
            <person name="diCenzo G.C."/>
        </authorList>
    </citation>
    <scope>NUCLEOTIDE SEQUENCE</scope>
    <source>
        <strain evidence="2">QUZm001</strain>
    </source>
</reference>
<comment type="caution">
    <text evidence="2">The sequence shown here is derived from an EMBL/GenBank/DDBJ whole genome shotgun (WGS) entry which is preliminary data.</text>
</comment>
<dbReference type="PANTHER" id="PTHR33327:SF3">
    <property type="entry name" value="RNA-DIRECTED DNA POLYMERASE"/>
    <property type="match status" value="1"/>
</dbReference>
<dbReference type="PANTHER" id="PTHR33327">
    <property type="entry name" value="ENDONUCLEASE"/>
    <property type="match status" value="1"/>
</dbReference>
<evidence type="ECO:0000313" key="2">
    <source>
        <dbReference type="EMBL" id="KAJ3652537.1"/>
    </source>
</evidence>
<protein>
    <submittedName>
        <fullName evidence="2">Uncharacterized protein</fullName>
    </submittedName>
</protein>
<dbReference type="EMBL" id="JALNTZ010000005">
    <property type="protein sequence ID" value="KAJ3652537.1"/>
    <property type="molecule type" value="Genomic_DNA"/>
</dbReference>
<proteinExistence type="predicted"/>
<gene>
    <name evidence="2" type="ORF">Zmor_018492</name>
</gene>
<organism evidence="2 3">
    <name type="scientific">Zophobas morio</name>
    <dbReference type="NCBI Taxonomy" id="2755281"/>
    <lineage>
        <taxon>Eukaryota</taxon>
        <taxon>Metazoa</taxon>
        <taxon>Ecdysozoa</taxon>
        <taxon>Arthropoda</taxon>
        <taxon>Hexapoda</taxon>
        <taxon>Insecta</taxon>
        <taxon>Pterygota</taxon>
        <taxon>Neoptera</taxon>
        <taxon>Endopterygota</taxon>
        <taxon>Coleoptera</taxon>
        <taxon>Polyphaga</taxon>
        <taxon>Cucujiformia</taxon>
        <taxon>Tenebrionidae</taxon>
        <taxon>Zophobas</taxon>
    </lineage>
</organism>